<name>A0A6P8UXW3_GYMAC</name>
<dbReference type="InterPro" id="IPR052921">
    <property type="entry name" value="GPCR1_Superfamily_Member"/>
</dbReference>
<feature type="transmembrane region" description="Helical" evidence="15">
    <location>
        <begin position="102"/>
        <end position="120"/>
    </location>
</feature>
<dbReference type="GO" id="GO:0004984">
    <property type="term" value="F:olfactory receptor activity"/>
    <property type="evidence" value="ECO:0007669"/>
    <property type="project" value="InterPro"/>
</dbReference>
<gene>
    <name evidence="18" type="primary">LOC117553093</name>
</gene>
<dbReference type="RefSeq" id="XP_034082764.1">
    <property type="nucleotide sequence ID" value="XM_034226873.1"/>
</dbReference>
<dbReference type="GO" id="GO:0005886">
    <property type="term" value="C:plasma membrane"/>
    <property type="evidence" value="ECO:0007669"/>
    <property type="project" value="UniProtKB-SubCell"/>
</dbReference>
<dbReference type="Proteomes" id="UP000515161">
    <property type="component" value="Unplaced"/>
</dbReference>
<dbReference type="FunCoup" id="A0A6P8UXW3">
    <property type="interactions" value="216"/>
</dbReference>
<evidence type="ECO:0000256" key="13">
    <source>
        <dbReference type="RuleBase" id="RU000688"/>
    </source>
</evidence>
<keyword evidence="7 13" id="KW-0297">G-protein coupled receptor</keyword>
<accession>A0A6P8UXW3</accession>
<evidence type="ECO:0000256" key="14">
    <source>
        <dbReference type="SAM" id="MobiDB-lite"/>
    </source>
</evidence>
<dbReference type="Gene3D" id="1.20.1070.10">
    <property type="entry name" value="Rhodopsin 7-helix transmembrane proteins"/>
    <property type="match status" value="1"/>
</dbReference>
<evidence type="ECO:0000256" key="4">
    <source>
        <dbReference type="ARBA" id="ARBA00022692"/>
    </source>
</evidence>
<dbReference type="PROSITE" id="PS50262">
    <property type="entry name" value="G_PROTEIN_RECEP_F1_2"/>
    <property type="match status" value="1"/>
</dbReference>
<dbReference type="FunFam" id="1.20.1070.10:FF:000024">
    <property type="entry name" value="Olfactory receptor"/>
    <property type="match status" value="1"/>
</dbReference>
<feature type="transmembrane region" description="Helical" evidence="15">
    <location>
        <begin position="256"/>
        <end position="279"/>
    </location>
</feature>
<keyword evidence="5" id="KW-0552">Olfaction</keyword>
<comment type="subcellular location">
    <subcellularLocation>
        <location evidence="1">Cell membrane</location>
        <topology evidence="1">Multi-pass membrane protein</topology>
    </subcellularLocation>
</comment>
<evidence type="ECO:0000256" key="9">
    <source>
        <dbReference type="ARBA" id="ARBA00023157"/>
    </source>
</evidence>
<keyword evidence="12 13" id="KW-0807">Transducer</keyword>
<evidence type="ECO:0000256" key="12">
    <source>
        <dbReference type="ARBA" id="ARBA00023224"/>
    </source>
</evidence>
<keyword evidence="6 15" id="KW-1133">Transmembrane helix</keyword>
<evidence type="ECO:0000256" key="10">
    <source>
        <dbReference type="ARBA" id="ARBA00023170"/>
    </source>
</evidence>
<evidence type="ECO:0000313" key="17">
    <source>
        <dbReference type="Proteomes" id="UP000515161"/>
    </source>
</evidence>
<dbReference type="PROSITE" id="PS00237">
    <property type="entry name" value="G_PROTEIN_RECEP_F1_1"/>
    <property type="match status" value="1"/>
</dbReference>
<evidence type="ECO:0000256" key="11">
    <source>
        <dbReference type="ARBA" id="ARBA00023180"/>
    </source>
</evidence>
<organism evidence="17 18">
    <name type="scientific">Gymnodraco acuticeps</name>
    <name type="common">Antarctic dragonfish</name>
    <dbReference type="NCBI Taxonomy" id="8218"/>
    <lineage>
        <taxon>Eukaryota</taxon>
        <taxon>Metazoa</taxon>
        <taxon>Chordata</taxon>
        <taxon>Craniata</taxon>
        <taxon>Vertebrata</taxon>
        <taxon>Euteleostomi</taxon>
        <taxon>Actinopterygii</taxon>
        <taxon>Neopterygii</taxon>
        <taxon>Teleostei</taxon>
        <taxon>Neoteleostei</taxon>
        <taxon>Acanthomorphata</taxon>
        <taxon>Eupercaria</taxon>
        <taxon>Perciformes</taxon>
        <taxon>Notothenioidei</taxon>
        <taxon>Bathydraconidae</taxon>
        <taxon>Gymnodraco</taxon>
    </lineage>
</organism>
<keyword evidence="17" id="KW-1185">Reference proteome</keyword>
<keyword evidence="8 15" id="KW-0472">Membrane</keyword>
<dbReference type="SUPFAM" id="SSF81321">
    <property type="entry name" value="Family A G protein-coupled receptor-like"/>
    <property type="match status" value="1"/>
</dbReference>
<evidence type="ECO:0000313" key="18">
    <source>
        <dbReference type="RefSeq" id="XP_034082764.1"/>
    </source>
</evidence>
<keyword evidence="2" id="KW-1003">Cell membrane</keyword>
<feature type="transmembrane region" description="Helical" evidence="15">
    <location>
        <begin position="22"/>
        <end position="48"/>
    </location>
</feature>
<dbReference type="InParanoid" id="A0A6P8UXW3"/>
<evidence type="ECO:0000256" key="6">
    <source>
        <dbReference type="ARBA" id="ARBA00022989"/>
    </source>
</evidence>
<evidence type="ECO:0000256" key="3">
    <source>
        <dbReference type="ARBA" id="ARBA00022606"/>
    </source>
</evidence>
<dbReference type="KEGG" id="gacu:117553093"/>
<dbReference type="GeneID" id="117553093"/>
<dbReference type="PRINTS" id="PR00245">
    <property type="entry name" value="OLFACTORYR"/>
</dbReference>
<feature type="transmembrane region" description="Helical" evidence="15">
    <location>
        <begin position="196"/>
        <end position="217"/>
    </location>
</feature>
<sequence length="498" mass="56497">MSNSTSLTVSYFILGAYLNIGYLRYLCFMITAMLYIVIVVANTSLIVVICVNRSLHEPMYLFLCSLFVNELYGSSGLFPFLLVQILSDIHTVSAPLCFLQVYSVYTYVCVEFFNLAVMSYDRYLAICCPLQYNTRMTSNKVLILIILVWLYCFVKSLMTLSLSIRLTLCGNIVNSLYCNNYLVVKLACSDTQVNNIYGYFTIALTLFVPLFPILFSYMRILRACFSGSKQTRQKAVSSCGFEVLQSRFDKSGVPRALRIILSLYFLIIQPLMNPVMYGLQMSKLRNMCKHVLRYKLLAASTGMPEKLRRRCELKASWTWDSSRRSQCTHTTHLGLPAVTNLGVRFDRHLTFDTHIKHLCKTSFYHLRNIRPTLSLSDAELVHAFVSSRLDYCNALLIGTPSGSLQKLQYVQNSAARILMRDQIQDRTTDPSMHPWERSSIPKGTSHITSLHTQPPFHNQPSASPPEDQTPHNGGSGSLCSCSSPMEFPPRPPEDPTDH</sequence>
<keyword evidence="11" id="KW-0325">Glycoprotein</keyword>
<dbReference type="AlphaFoldDB" id="A0A6P8UXW3"/>
<reference evidence="18" key="1">
    <citation type="submission" date="2025-08" db="UniProtKB">
        <authorList>
            <consortium name="RefSeq"/>
        </authorList>
    </citation>
    <scope>IDENTIFICATION</scope>
</reference>
<feature type="domain" description="G-protein coupled receptors family 1 profile" evidence="16">
    <location>
        <begin position="41"/>
        <end position="271"/>
    </location>
</feature>
<evidence type="ECO:0000259" key="16">
    <source>
        <dbReference type="PROSITE" id="PS50262"/>
    </source>
</evidence>
<dbReference type="PANTHER" id="PTHR26451:SF885">
    <property type="entry name" value="OLFACTORY RECEPTOR"/>
    <property type="match status" value="1"/>
</dbReference>
<dbReference type="PANTHER" id="PTHR26451">
    <property type="entry name" value="G_PROTEIN_RECEP_F1_2 DOMAIN-CONTAINING PROTEIN"/>
    <property type="match status" value="1"/>
</dbReference>
<feature type="transmembrane region" description="Helical" evidence="15">
    <location>
        <begin position="141"/>
        <end position="164"/>
    </location>
</feature>
<feature type="compositionally biased region" description="Polar residues" evidence="14">
    <location>
        <begin position="441"/>
        <end position="461"/>
    </location>
</feature>
<keyword evidence="10 13" id="KW-0675">Receptor</keyword>
<dbReference type="GO" id="GO:0005549">
    <property type="term" value="F:odorant binding"/>
    <property type="evidence" value="ECO:0007669"/>
    <property type="project" value="TreeGrafter"/>
</dbReference>
<dbReference type="InterPro" id="IPR017452">
    <property type="entry name" value="GPCR_Rhodpsn_7TM"/>
</dbReference>
<dbReference type="OrthoDB" id="6147321at2759"/>
<evidence type="ECO:0000256" key="15">
    <source>
        <dbReference type="SAM" id="Phobius"/>
    </source>
</evidence>
<comment type="similarity">
    <text evidence="13">Belongs to the G-protein coupled receptor 1 family.</text>
</comment>
<keyword evidence="9" id="KW-1015">Disulfide bond</keyword>
<feature type="region of interest" description="Disordered" evidence="14">
    <location>
        <begin position="424"/>
        <end position="498"/>
    </location>
</feature>
<protein>
    <submittedName>
        <fullName evidence="18">Olfactory receptor 1030-like</fullName>
    </submittedName>
</protein>
<feature type="transmembrane region" description="Helical" evidence="15">
    <location>
        <begin position="60"/>
        <end position="82"/>
    </location>
</feature>
<keyword evidence="4 13" id="KW-0812">Transmembrane</keyword>
<evidence type="ECO:0000256" key="8">
    <source>
        <dbReference type="ARBA" id="ARBA00023136"/>
    </source>
</evidence>
<evidence type="ECO:0000256" key="1">
    <source>
        <dbReference type="ARBA" id="ARBA00004651"/>
    </source>
</evidence>
<dbReference type="GO" id="GO:0004930">
    <property type="term" value="F:G protein-coupled receptor activity"/>
    <property type="evidence" value="ECO:0007669"/>
    <property type="project" value="UniProtKB-KW"/>
</dbReference>
<evidence type="ECO:0000256" key="2">
    <source>
        <dbReference type="ARBA" id="ARBA00022475"/>
    </source>
</evidence>
<evidence type="ECO:0000256" key="7">
    <source>
        <dbReference type="ARBA" id="ARBA00023040"/>
    </source>
</evidence>
<keyword evidence="3" id="KW-0716">Sensory transduction</keyword>
<dbReference type="PRINTS" id="PR00237">
    <property type="entry name" value="GPCRRHODOPSN"/>
</dbReference>
<evidence type="ECO:0000256" key="5">
    <source>
        <dbReference type="ARBA" id="ARBA00022725"/>
    </source>
</evidence>
<proteinExistence type="inferred from homology"/>
<dbReference type="InterPro" id="IPR000725">
    <property type="entry name" value="Olfact_rcpt"/>
</dbReference>
<dbReference type="Pfam" id="PF13853">
    <property type="entry name" value="7tm_4"/>
    <property type="match status" value="1"/>
</dbReference>
<dbReference type="InterPro" id="IPR000276">
    <property type="entry name" value="GPCR_Rhodpsn"/>
</dbReference>